<dbReference type="HOGENOM" id="CLU_203085_0_0_9"/>
<protein>
    <submittedName>
        <fullName evidence="1">Uncharacterized protein</fullName>
    </submittedName>
</protein>
<evidence type="ECO:0000313" key="1">
    <source>
        <dbReference type="EMBL" id="ACR75140.1"/>
    </source>
</evidence>
<dbReference type="STRING" id="515619.EUBREC_1380"/>
<name>C4Z8Q9_AGARV</name>
<dbReference type="AlphaFoldDB" id="C4Z8Q9"/>
<evidence type="ECO:0000313" key="2">
    <source>
        <dbReference type="Proteomes" id="UP000001477"/>
    </source>
</evidence>
<gene>
    <name evidence="1" type="ordered locus">EUBREC_1380</name>
</gene>
<dbReference type="EMBL" id="CP001107">
    <property type="protein sequence ID" value="ACR75140.1"/>
    <property type="molecule type" value="Genomic_DNA"/>
</dbReference>
<dbReference type="Proteomes" id="UP000001477">
    <property type="component" value="Chromosome"/>
</dbReference>
<organism evidence="1 2">
    <name type="scientific">Agathobacter rectalis (strain ATCC 33656 / DSM 3377 / JCM 17463 / KCTC 5835 / VPI 0990)</name>
    <name type="common">Eubacterium rectale</name>
    <dbReference type="NCBI Taxonomy" id="515619"/>
    <lineage>
        <taxon>Bacteria</taxon>
        <taxon>Bacillati</taxon>
        <taxon>Bacillota</taxon>
        <taxon>Clostridia</taxon>
        <taxon>Lachnospirales</taxon>
        <taxon>Lachnospiraceae</taxon>
        <taxon>Agathobacter</taxon>
    </lineage>
</organism>
<sequence>MRDLDIDMFYNKETGIYSCIRCQFRGTEEEVLQGNEDVRKKYKAMYKRFDKFDFD</sequence>
<dbReference type="PaxDb" id="515619-EUBREC_1380"/>
<proteinExistence type="predicted"/>
<accession>C4Z8Q9</accession>
<reference evidence="1 2" key="1">
    <citation type="journal article" date="2009" name="Proc. Natl. Acad. Sci. U.S.A.">
        <title>Characterizing a model human gut microbiota composed of members of its two dominant bacterial phyla.</title>
        <authorList>
            <person name="Mahowald M.A."/>
            <person name="Rey F.E."/>
            <person name="Seedorf H."/>
            <person name="Turnbaugh P.J."/>
            <person name="Fulton R.S."/>
            <person name="Wollam A."/>
            <person name="Shah N."/>
            <person name="Wang C."/>
            <person name="Magrini V."/>
            <person name="Wilson R.K."/>
            <person name="Cantarel B.L."/>
            <person name="Coutinho P.M."/>
            <person name="Henrissat B."/>
            <person name="Crock L.W."/>
            <person name="Russell A."/>
            <person name="Verberkmoes N.C."/>
            <person name="Hettich R.L."/>
            <person name="Gordon J.I."/>
        </authorList>
    </citation>
    <scope>NUCLEOTIDE SEQUENCE [LARGE SCALE GENOMIC DNA]</scope>
    <source>
        <strain evidence="2">ATCC 33656 / DSM 3377 / JCM 17463 / KCTC 5835 / LMG 30912 / VPI 0990</strain>
    </source>
</reference>
<dbReference type="KEGG" id="ere:EUBREC_1380"/>